<evidence type="ECO:0000259" key="2">
    <source>
        <dbReference type="Pfam" id="PF00755"/>
    </source>
</evidence>
<sequence>MYEPAMATAFLHGRTEAIRSIQPESVDFTKTFYSEATPSQKVAALKKACERHIRQAGEVQPGFGPRSV</sequence>
<dbReference type="GO" id="GO:0005739">
    <property type="term" value="C:mitochondrion"/>
    <property type="evidence" value="ECO:0007669"/>
    <property type="project" value="TreeGrafter"/>
</dbReference>
<dbReference type="InterPro" id="IPR039551">
    <property type="entry name" value="Cho/carn_acyl_trans"/>
</dbReference>
<feature type="domain" description="Choline/carnitine acyltransferase" evidence="2">
    <location>
        <begin position="1"/>
        <end position="64"/>
    </location>
</feature>
<dbReference type="Proteomes" id="UP000308652">
    <property type="component" value="Unassembled WGS sequence"/>
</dbReference>
<reference evidence="3 4" key="1">
    <citation type="journal article" date="2019" name="Nat. Ecol. Evol.">
        <title>Megaphylogeny resolves global patterns of mushroom evolution.</title>
        <authorList>
            <person name="Varga T."/>
            <person name="Krizsan K."/>
            <person name="Foldi C."/>
            <person name="Dima B."/>
            <person name="Sanchez-Garcia M."/>
            <person name="Sanchez-Ramirez S."/>
            <person name="Szollosi G.J."/>
            <person name="Szarkandi J.G."/>
            <person name="Papp V."/>
            <person name="Albert L."/>
            <person name="Andreopoulos W."/>
            <person name="Angelini C."/>
            <person name="Antonin V."/>
            <person name="Barry K.W."/>
            <person name="Bougher N.L."/>
            <person name="Buchanan P."/>
            <person name="Buyck B."/>
            <person name="Bense V."/>
            <person name="Catcheside P."/>
            <person name="Chovatia M."/>
            <person name="Cooper J."/>
            <person name="Damon W."/>
            <person name="Desjardin D."/>
            <person name="Finy P."/>
            <person name="Geml J."/>
            <person name="Haridas S."/>
            <person name="Hughes K."/>
            <person name="Justo A."/>
            <person name="Karasinski D."/>
            <person name="Kautmanova I."/>
            <person name="Kiss B."/>
            <person name="Kocsube S."/>
            <person name="Kotiranta H."/>
            <person name="LaButti K.M."/>
            <person name="Lechner B.E."/>
            <person name="Liimatainen K."/>
            <person name="Lipzen A."/>
            <person name="Lukacs Z."/>
            <person name="Mihaltcheva S."/>
            <person name="Morgado L.N."/>
            <person name="Niskanen T."/>
            <person name="Noordeloos M.E."/>
            <person name="Ohm R.A."/>
            <person name="Ortiz-Santana B."/>
            <person name="Ovrebo C."/>
            <person name="Racz N."/>
            <person name="Riley R."/>
            <person name="Savchenko A."/>
            <person name="Shiryaev A."/>
            <person name="Soop K."/>
            <person name="Spirin V."/>
            <person name="Szebenyi C."/>
            <person name="Tomsovsky M."/>
            <person name="Tulloss R.E."/>
            <person name="Uehling J."/>
            <person name="Grigoriev I.V."/>
            <person name="Vagvolgyi C."/>
            <person name="Papp T."/>
            <person name="Martin F.M."/>
            <person name="Miettinen O."/>
            <person name="Hibbett D.S."/>
            <person name="Nagy L.G."/>
        </authorList>
    </citation>
    <scope>NUCLEOTIDE SEQUENCE [LARGE SCALE GENOMIC DNA]</scope>
    <source>
        <strain evidence="3 4">CBS 166.37</strain>
    </source>
</reference>
<dbReference type="PANTHER" id="PTHR22589">
    <property type="entry name" value="CARNITINE O-ACYLTRANSFERASE"/>
    <property type="match status" value="1"/>
</dbReference>
<dbReference type="Pfam" id="PF00755">
    <property type="entry name" value="Carn_acyltransf"/>
    <property type="match status" value="1"/>
</dbReference>
<dbReference type="SUPFAM" id="SSF52777">
    <property type="entry name" value="CoA-dependent acyltransferases"/>
    <property type="match status" value="1"/>
</dbReference>
<proteinExistence type="inferred from homology"/>
<protein>
    <recommendedName>
        <fullName evidence="2">Choline/carnitine acyltransferase domain-containing protein</fullName>
    </recommendedName>
</protein>
<dbReference type="OrthoDB" id="240216at2759"/>
<comment type="similarity">
    <text evidence="1">Belongs to the carnitine/choline acetyltransferase family.</text>
</comment>
<evidence type="ECO:0000313" key="3">
    <source>
        <dbReference type="EMBL" id="TFK32618.1"/>
    </source>
</evidence>
<evidence type="ECO:0000256" key="1">
    <source>
        <dbReference type="ARBA" id="ARBA00005232"/>
    </source>
</evidence>
<dbReference type="GO" id="GO:0009437">
    <property type="term" value="P:carnitine metabolic process"/>
    <property type="evidence" value="ECO:0007669"/>
    <property type="project" value="TreeGrafter"/>
</dbReference>
<accession>A0A5C3LIH3</accession>
<dbReference type="STRING" id="68775.A0A5C3LIH3"/>
<keyword evidence="4" id="KW-1185">Reference proteome</keyword>
<dbReference type="InterPro" id="IPR000542">
    <property type="entry name" value="Carn_acyl_trans"/>
</dbReference>
<dbReference type="AlphaFoldDB" id="A0A5C3LIH3"/>
<dbReference type="PANTHER" id="PTHR22589:SF29">
    <property type="entry name" value="MITOCHONDRIAL CARNITINE O-ACETYLTRANSFERASE-RELATED"/>
    <property type="match status" value="1"/>
</dbReference>
<organism evidence="3 4">
    <name type="scientific">Crucibulum laeve</name>
    <dbReference type="NCBI Taxonomy" id="68775"/>
    <lineage>
        <taxon>Eukaryota</taxon>
        <taxon>Fungi</taxon>
        <taxon>Dikarya</taxon>
        <taxon>Basidiomycota</taxon>
        <taxon>Agaricomycotina</taxon>
        <taxon>Agaricomycetes</taxon>
        <taxon>Agaricomycetidae</taxon>
        <taxon>Agaricales</taxon>
        <taxon>Agaricineae</taxon>
        <taxon>Nidulariaceae</taxon>
        <taxon>Crucibulum</taxon>
    </lineage>
</organism>
<dbReference type="GO" id="GO:0004092">
    <property type="term" value="F:carnitine O-acetyltransferase activity"/>
    <property type="evidence" value="ECO:0007669"/>
    <property type="project" value="TreeGrafter"/>
</dbReference>
<dbReference type="Gene3D" id="3.30.559.10">
    <property type="entry name" value="Chloramphenicol acetyltransferase-like domain"/>
    <property type="match status" value="1"/>
</dbReference>
<dbReference type="EMBL" id="ML213669">
    <property type="protein sequence ID" value="TFK32618.1"/>
    <property type="molecule type" value="Genomic_DNA"/>
</dbReference>
<dbReference type="InterPro" id="IPR023213">
    <property type="entry name" value="CAT-like_dom_sf"/>
</dbReference>
<evidence type="ECO:0000313" key="4">
    <source>
        <dbReference type="Proteomes" id="UP000308652"/>
    </source>
</evidence>
<gene>
    <name evidence="3" type="ORF">BDQ12DRAFT_692331</name>
</gene>
<name>A0A5C3LIH3_9AGAR</name>